<comment type="caution">
    <text evidence="1">The sequence shown here is derived from an EMBL/GenBank/DDBJ whole genome shotgun (WGS) entry which is preliminary data.</text>
</comment>
<gene>
    <name evidence="1" type="ORF">MTCD1_02421</name>
</gene>
<sequence length="36" mass="4002">MTHVFVDRVTEKPAKIEGVLKAAFEQALMSSNDPLK</sequence>
<reference evidence="1 2" key="1">
    <citation type="submission" date="2017-06" db="EMBL/GenBank/DDBJ databases">
        <title>Whole Genome Sequences of Colwellia marinimaniae MTCD1.</title>
        <authorList>
            <person name="Kusumoto H."/>
            <person name="Inoue M."/>
            <person name="Tanikawa K."/>
            <person name="Maeji H."/>
            <person name="Cameron J.H."/>
            <person name="Bartlett D.H."/>
        </authorList>
    </citation>
    <scope>NUCLEOTIDE SEQUENCE [LARGE SCALE GENOMIC DNA]</scope>
    <source>
        <strain evidence="1 2">MTCD1</strain>
    </source>
</reference>
<organism evidence="1 2">
    <name type="scientific">Colwellia marinimaniae</name>
    <dbReference type="NCBI Taxonomy" id="1513592"/>
    <lineage>
        <taxon>Bacteria</taxon>
        <taxon>Pseudomonadati</taxon>
        <taxon>Pseudomonadota</taxon>
        <taxon>Gammaproteobacteria</taxon>
        <taxon>Alteromonadales</taxon>
        <taxon>Colwelliaceae</taxon>
        <taxon>Colwellia</taxon>
    </lineage>
</organism>
<accession>A0ABQ0MWP3</accession>
<keyword evidence="2" id="KW-1185">Reference proteome</keyword>
<dbReference type="EMBL" id="BDQM01000019">
    <property type="protein sequence ID" value="GAW96798.1"/>
    <property type="molecule type" value="Genomic_DNA"/>
</dbReference>
<proteinExistence type="predicted"/>
<name>A0ABQ0MWP3_9GAMM</name>
<protein>
    <submittedName>
        <fullName evidence="1">Uncharacterized protein</fullName>
    </submittedName>
</protein>
<evidence type="ECO:0000313" key="1">
    <source>
        <dbReference type="EMBL" id="GAW96798.1"/>
    </source>
</evidence>
<evidence type="ECO:0000313" key="2">
    <source>
        <dbReference type="Proteomes" id="UP000197068"/>
    </source>
</evidence>
<dbReference type="Proteomes" id="UP000197068">
    <property type="component" value="Unassembled WGS sequence"/>
</dbReference>